<dbReference type="AlphaFoldDB" id="A0A6I3WD77"/>
<feature type="transmembrane region" description="Helical" evidence="1">
    <location>
        <begin position="54"/>
        <end position="79"/>
    </location>
</feature>
<dbReference type="Proteomes" id="UP000438196">
    <property type="component" value="Unassembled WGS sequence"/>
</dbReference>
<keyword evidence="1" id="KW-0812">Transmembrane</keyword>
<comment type="caution">
    <text evidence="2">The sequence shown here is derived from an EMBL/GenBank/DDBJ whole genome shotgun (WGS) entry which is preliminary data.</text>
</comment>
<sequence length="145" mass="15275">MSFVIARWIVAAFAFISMVHLYWAAGGKLGSTAAIPQLPGEFARGPRPAFKPSTLGTLLVAVGLVLIALLVCLRAGLYFEPVSNGALQWGISAVALVMFARAIGDSELVGFFKKVSGSKFARLDTLFYSPLCLALGAGLLVVAWG</sequence>
<feature type="transmembrane region" description="Helical" evidence="1">
    <location>
        <begin position="125"/>
        <end position="144"/>
    </location>
</feature>
<keyword evidence="3" id="KW-1185">Reference proteome</keyword>
<dbReference type="Pfam" id="PF13160">
    <property type="entry name" value="DUF3995"/>
    <property type="match status" value="1"/>
</dbReference>
<dbReference type="InterPro" id="IPR025058">
    <property type="entry name" value="DUF3995"/>
</dbReference>
<dbReference type="EMBL" id="WNNK01000042">
    <property type="protein sequence ID" value="MUF08205.1"/>
    <property type="molecule type" value="Genomic_DNA"/>
</dbReference>
<proteinExistence type="predicted"/>
<keyword evidence="1" id="KW-1133">Transmembrane helix</keyword>
<evidence type="ECO:0000256" key="1">
    <source>
        <dbReference type="SAM" id="Phobius"/>
    </source>
</evidence>
<evidence type="ECO:0000313" key="2">
    <source>
        <dbReference type="EMBL" id="MUF08205.1"/>
    </source>
</evidence>
<dbReference type="OrthoDB" id="8590912at2"/>
<reference evidence="2 3" key="1">
    <citation type="submission" date="2019-11" db="EMBL/GenBank/DDBJ databases">
        <title>Pseudomonas karstica sp. nov. and Pseudomonas spelaei sp. nov. from karst caves.</title>
        <authorList>
            <person name="Zeman M."/>
        </authorList>
    </citation>
    <scope>NUCLEOTIDE SEQUENCE [LARGE SCALE GENOMIC DNA]</scope>
    <source>
        <strain evidence="2 3">CCM 7893</strain>
    </source>
</reference>
<gene>
    <name evidence="2" type="ORF">GNF76_28100</name>
</gene>
<keyword evidence="1" id="KW-0472">Membrane</keyword>
<evidence type="ECO:0000313" key="3">
    <source>
        <dbReference type="Proteomes" id="UP000438196"/>
    </source>
</evidence>
<protein>
    <submittedName>
        <fullName evidence="2">DUF3995 domain-containing protein</fullName>
    </submittedName>
</protein>
<dbReference type="RefSeq" id="WP_155586313.1">
    <property type="nucleotide sequence ID" value="NZ_JBHSTH010000047.1"/>
</dbReference>
<organism evidence="2 3">
    <name type="scientific">Pseudomonas spelaei</name>
    <dbReference type="NCBI Taxonomy" id="1055469"/>
    <lineage>
        <taxon>Bacteria</taxon>
        <taxon>Pseudomonadati</taxon>
        <taxon>Pseudomonadota</taxon>
        <taxon>Gammaproteobacteria</taxon>
        <taxon>Pseudomonadales</taxon>
        <taxon>Pseudomonadaceae</taxon>
        <taxon>Pseudomonas</taxon>
    </lineage>
</organism>
<feature type="transmembrane region" description="Helical" evidence="1">
    <location>
        <begin position="85"/>
        <end position="104"/>
    </location>
</feature>
<accession>A0A6I3WD77</accession>
<name>A0A6I3WD77_9PSED</name>
<feature type="transmembrane region" description="Helical" evidence="1">
    <location>
        <begin position="6"/>
        <end position="25"/>
    </location>
</feature>